<keyword evidence="3 7" id="KW-0863">Zinc-finger</keyword>
<evidence type="ECO:0000256" key="7">
    <source>
        <dbReference type="PROSITE-ProRule" id="PRU00175"/>
    </source>
</evidence>
<dbReference type="InParanoid" id="A0A448YHJ9"/>
<reference evidence="11 12" key="1">
    <citation type="submission" date="2018-12" db="EMBL/GenBank/DDBJ databases">
        <authorList>
            <person name="Tiukova I."/>
            <person name="Dainat J."/>
        </authorList>
    </citation>
    <scope>NUCLEOTIDE SEQUENCE [LARGE SCALE GENOMIC DNA]</scope>
</reference>
<gene>
    <name evidence="11" type="ORF">BRENAR_LOCUS1121</name>
</gene>
<keyword evidence="1" id="KW-0479">Metal-binding</keyword>
<name>A0A448YHJ9_BRENA</name>
<feature type="coiled-coil region" evidence="8">
    <location>
        <begin position="1210"/>
        <end position="1237"/>
    </location>
</feature>
<evidence type="ECO:0000256" key="6">
    <source>
        <dbReference type="ARBA" id="ARBA00022840"/>
    </source>
</evidence>
<dbReference type="InterPro" id="IPR001841">
    <property type="entry name" value="Znf_RING"/>
</dbReference>
<dbReference type="GO" id="GO:0008270">
    <property type="term" value="F:zinc ion binding"/>
    <property type="evidence" value="ECO:0007669"/>
    <property type="project" value="UniProtKB-KW"/>
</dbReference>
<dbReference type="InterPro" id="IPR052583">
    <property type="entry name" value="ATP-helicase/E3_Ub-Ligase"/>
</dbReference>
<dbReference type="InterPro" id="IPR000330">
    <property type="entry name" value="SNF2_N"/>
</dbReference>
<dbReference type="Pfam" id="PF00176">
    <property type="entry name" value="SNF2-rel_dom"/>
    <property type="match status" value="1"/>
</dbReference>
<dbReference type="InterPro" id="IPR001650">
    <property type="entry name" value="Helicase_C-like"/>
</dbReference>
<evidence type="ECO:0000313" key="12">
    <source>
        <dbReference type="Proteomes" id="UP000290900"/>
    </source>
</evidence>
<evidence type="ECO:0000313" key="11">
    <source>
        <dbReference type="EMBL" id="VEU20386.1"/>
    </source>
</evidence>
<evidence type="ECO:0000256" key="4">
    <source>
        <dbReference type="ARBA" id="ARBA00022801"/>
    </source>
</evidence>
<dbReference type="SMART" id="SM00487">
    <property type="entry name" value="DEXDc"/>
    <property type="match status" value="1"/>
</dbReference>
<evidence type="ECO:0000259" key="9">
    <source>
        <dbReference type="PROSITE" id="PS50089"/>
    </source>
</evidence>
<keyword evidence="8" id="KW-0175">Coiled coil</keyword>
<dbReference type="PANTHER" id="PTHR45865">
    <property type="entry name" value="E3 UBIQUITIN-PROTEIN LIGASE SHPRH FAMILY MEMBER"/>
    <property type="match status" value="1"/>
</dbReference>
<dbReference type="Pfam" id="PF00271">
    <property type="entry name" value="Helicase_C"/>
    <property type="match status" value="1"/>
</dbReference>
<dbReference type="GO" id="GO:0061630">
    <property type="term" value="F:ubiquitin protein ligase activity"/>
    <property type="evidence" value="ECO:0007669"/>
    <property type="project" value="TreeGrafter"/>
</dbReference>
<dbReference type="Gene3D" id="3.40.50.10810">
    <property type="entry name" value="Tandem AAA-ATPase domain"/>
    <property type="match status" value="2"/>
</dbReference>
<organism evidence="11 12">
    <name type="scientific">Brettanomyces naardenensis</name>
    <name type="common">Yeast</name>
    <dbReference type="NCBI Taxonomy" id="13370"/>
    <lineage>
        <taxon>Eukaryota</taxon>
        <taxon>Fungi</taxon>
        <taxon>Dikarya</taxon>
        <taxon>Ascomycota</taxon>
        <taxon>Saccharomycotina</taxon>
        <taxon>Pichiomycetes</taxon>
        <taxon>Pichiales</taxon>
        <taxon>Pichiaceae</taxon>
        <taxon>Brettanomyces</taxon>
    </lineage>
</organism>
<feature type="domain" description="RING-type" evidence="9">
    <location>
        <begin position="1266"/>
        <end position="1303"/>
    </location>
</feature>
<dbReference type="STRING" id="13370.A0A448YHJ9"/>
<dbReference type="OrthoDB" id="5330228at2759"/>
<keyword evidence="5" id="KW-0862">Zinc</keyword>
<dbReference type="Gene3D" id="3.40.50.300">
    <property type="entry name" value="P-loop containing nucleotide triphosphate hydrolases"/>
    <property type="match status" value="1"/>
</dbReference>
<dbReference type="GO" id="GO:0005634">
    <property type="term" value="C:nucleus"/>
    <property type="evidence" value="ECO:0007669"/>
    <property type="project" value="TreeGrafter"/>
</dbReference>
<protein>
    <submittedName>
        <fullName evidence="11">DEKNAAC101367</fullName>
    </submittedName>
</protein>
<dbReference type="GO" id="GO:0016787">
    <property type="term" value="F:hydrolase activity"/>
    <property type="evidence" value="ECO:0007669"/>
    <property type="project" value="UniProtKB-KW"/>
</dbReference>
<evidence type="ECO:0000259" key="10">
    <source>
        <dbReference type="PROSITE" id="PS51194"/>
    </source>
</evidence>
<dbReference type="SUPFAM" id="SSF52540">
    <property type="entry name" value="P-loop containing nucleoside triphosphate hydrolases"/>
    <property type="match status" value="2"/>
</dbReference>
<evidence type="ECO:0000256" key="1">
    <source>
        <dbReference type="ARBA" id="ARBA00022723"/>
    </source>
</evidence>
<dbReference type="Pfam" id="PF13639">
    <property type="entry name" value="zf-RING_2"/>
    <property type="match status" value="1"/>
</dbReference>
<evidence type="ECO:0000256" key="5">
    <source>
        <dbReference type="ARBA" id="ARBA00022833"/>
    </source>
</evidence>
<evidence type="ECO:0000256" key="8">
    <source>
        <dbReference type="SAM" id="Coils"/>
    </source>
</evidence>
<dbReference type="PROSITE" id="PS50089">
    <property type="entry name" value="ZF_RING_2"/>
    <property type="match status" value="1"/>
</dbReference>
<dbReference type="Proteomes" id="UP000290900">
    <property type="component" value="Unassembled WGS sequence"/>
</dbReference>
<dbReference type="InterPro" id="IPR027417">
    <property type="entry name" value="P-loop_NTPase"/>
</dbReference>
<keyword evidence="6" id="KW-0067">ATP-binding</keyword>
<dbReference type="SMART" id="SM00184">
    <property type="entry name" value="RING"/>
    <property type="match status" value="1"/>
</dbReference>
<dbReference type="Gene3D" id="3.30.40.10">
    <property type="entry name" value="Zinc/RING finger domain, C3HC4 (zinc finger)"/>
    <property type="match status" value="1"/>
</dbReference>
<dbReference type="GO" id="GO:0005524">
    <property type="term" value="F:ATP binding"/>
    <property type="evidence" value="ECO:0007669"/>
    <property type="project" value="InterPro"/>
</dbReference>
<dbReference type="PROSITE" id="PS00518">
    <property type="entry name" value="ZF_RING_1"/>
    <property type="match status" value="1"/>
</dbReference>
<dbReference type="InterPro" id="IPR013083">
    <property type="entry name" value="Znf_RING/FYVE/PHD"/>
</dbReference>
<dbReference type="FunCoup" id="A0A448YHJ9">
    <property type="interactions" value="232"/>
</dbReference>
<dbReference type="SUPFAM" id="SSF57850">
    <property type="entry name" value="RING/U-box"/>
    <property type="match status" value="1"/>
</dbReference>
<dbReference type="PROSITE" id="PS51194">
    <property type="entry name" value="HELICASE_CTER"/>
    <property type="match status" value="1"/>
</dbReference>
<accession>A0A448YHJ9</accession>
<evidence type="ECO:0000256" key="3">
    <source>
        <dbReference type="ARBA" id="ARBA00022771"/>
    </source>
</evidence>
<proteinExistence type="predicted"/>
<dbReference type="InterPro" id="IPR017907">
    <property type="entry name" value="Znf_RING_CS"/>
</dbReference>
<keyword evidence="4" id="KW-0378">Hydrolase</keyword>
<dbReference type="PANTHER" id="PTHR45865:SF1">
    <property type="entry name" value="E3 UBIQUITIN-PROTEIN LIGASE SHPRH"/>
    <property type="match status" value="1"/>
</dbReference>
<dbReference type="InterPro" id="IPR059033">
    <property type="entry name" value="C144_05_dom"/>
</dbReference>
<dbReference type="InterPro" id="IPR038718">
    <property type="entry name" value="SNF2-like_sf"/>
</dbReference>
<evidence type="ECO:0000256" key="2">
    <source>
        <dbReference type="ARBA" id="ARBA00022741"/>
    </source>
</evidence>
<dbReference type="GO" id="GO:0000209">
    <property type="term" value="P:protein polyubiquitination"/>
    <property type="evidence" value="ECO:0007669"/>
    <property type="project" value="TreeGrafter"/>
</dbReference>
<feature type="domain" description="Helicase C-terminal" evidence="10">
    <location>
        <begin position="1394"/>
        <end position="1574"/>
    </location>
</feature>
<keyword evidence="2" id="KW-0547">Nucleotide-binding</keyword>
<dbReference type="Pfam" id="PF26021">
    <property type="entry name" value="Ferritin_C144_05"/>
    <property type="match status" value="1"/>
</dbReference>
<keyword evidence="12" id="KW-1185">Reference proteome</keyword>
<dbReference type="EMBL" id="CAACVR010000004">
    <property type="protein sequence ID" value="VEU20386.1"/>
    <property type="molecule type" value="Genomic_DNA"/>
</dbReference>
<sequence>MLTSENIHGYLKTESIDFRSFFKYVSWAVDKGRKKRITSIPRNTDKDEFITLASTNIEIDSLKLPCPDGEKLLSDIPTDSDELRNAQIDISLKFTDDQRTIEAWSIFGKSSSCLFTLEISPEMMTFIEAESNFLKPRYRNKRALLVKRPHLVDLQMGLDNQILSLGFKIHYSLALRQSLNQLYSLDFIKCFHELSIFIMTADLTSYERSNDRESDRELVTKPSESSFYSLITDNTERTAYNKDRQSIMIPGVRKKLLGFQSQALDWMLRHEGVELKLETANSDEDEKPTFTVQKIDNALLSDGPVDDETLSRALDKYSFGWSRVRLNGNPNSRYWYNTYTCNFCTRDYALNTLRNAAAYGDRAQALLSEEMGLGKTVEVISLVQMNQRMEITDFDEKKIDPFSRDRYLAECKTTLIICPQTIIGQWLSEIREASDLSVMIYEGITSYENEARATRTSLRPEEVAKKLSCYDVVLVSYHTVSRELHRAIFKPTRRPKRHCAKRLKFSQGVAYDFQGRVISDDVSEDGTDSANATDEYERIDYSSPLMLLEFWRVVLDEVQMTANINANASKFARIIPRVHAWGVSGTLIKTGLDDLHSLLSFLRYSPIDRFSSTSLESPWKSIVEDGPYYMFARLFKNICMRHTKKMVADQIRLPRQNRIMLRAPFTSVERDNYDFLFNQFLSQVGLNEHGEPTVEDYDPTRSYTYMRQWLIKLRQVCCHAQLGRSIYAKRHSGSDEDDDKNVELVVGTLGEVLSELIKTTFDEFSTNDRAYYAMQLKKGKVYEFLRQPSDSLKLFEVVTPEIESKVSEFGAANIDDVGSGRLRAWQELLHQAYFLLASSHYQHYRPMDQLPDNFEDLDALDVNEPKIEIDTALLTPEEKAHYDVENEYYDKADALLMQILEDPLQKVDEYISKMLDRFEGTPEYVVSPKLLPDDLKQIMQLVDTESAKSGSKVKEVCEVTDLVHEMLATNLGFNPQTSQFYERVRKSLTQLNIQAHMINSWSTELIELLRQPVTRDQSVEKLTGEEYGDTLINQELANTYLEELQNMLEDREHAIVSVEEIPSYRRKNLSTRTRNKDDDNALEVNHSTNRELHLQLDKIRKKCMPDGSFNSRYSLKLLWLESANIEMDMKVTHDYSSEELLELVQSTSKALKEEFNLQKKNIANLRTKVFDAFNDTFNAKVNYFKALQIKSDALINYRPGNPASMHLTPVHAATEELRTLERDLDELRTKLGKGRVRLTYLKSLLPERKVNGTDQNVDTEVADRICVICRSKILVGTLTACGHQYCKECLREWTKNKPTCPVCGRTLRKSDLYTFTHTRKQLKGGLVEDSQTTVKDEDGINIESDQMADDIGRLNNTKVMEKDLFKIYKSLDDEILREIMNISLVESYGSKIDMIVRQVLFLKRHEEDVQVLVFSQWSDFLKLVGHAMAENGIRFLSSVDMPRSDVGRRGARLGVSKVMKSLRGSADIEEFKKDPQITCFLLNAKAQAAGLTLTNASHVFLCEPLVNLSLELQAISRIHRIGQTKPTTVWNFVIENTVEESIAYLSTRRRLELSREQQMKVQKAGSEEFVDEDAIGVTELSKNLDKLVDKNDGEVIANDDLWASFFASRSTEVMDSVVGIRAGGL</sequence>
<dbReference type="GO" id="GO:0006974">
    <property type="term" value="P:DNA damage response"/>
    <property type="evidence" value="ECO:0007669"/>
    <property type="project" value="TreeGrafter"/>
</dbReference>
<dbReference type="InterPro" id="IPR049730">
    <property type="entry name" value="SNF2/RAD54-like_C"/>
</dbReference>
<dbReference type="InterPro" id="IPR014001">
    <property type="entry name" value="Helicase_ATP-bd"/>
</dbReference>
<dbReference type="CDD" id="cd18793">
    <property type="entry name" value="SF2_C_SNF"/>
    <property type="match status" value="1"/>
</dbReference>